<gene>
    <name evidence="2" type="primary">ubiJ</name>
    <name evidence="2" type="ORF">ERCIPSPA2889_588</name>
</gene>
<dbReference type="EMBL" id="LR217730">
    <property type="protein sequence ID" value="VFP86473.1"/>
    <property type="molecule type" value="Genomic_DNA"/>
</dbReference>
<protein>
    <submittedName>
        <fullName evidence="2">Ubiquinone biosynthesis protein UbiJ</fullName>
    </submittedName>
</protein>
<evidence type="ECO:0000259" key="1">
    <source>
        <dbReference type="Pfam" id="PF02036"/>
    </source>
</evidence>
<keyword evidence="2" id="KW-0830">Ubiquinone</keyword>
<reference evidence="2 3" key="1">
    <citation type="submission" date="2019-02" db="EMBL/GenBank/DDBJ databases">
        <authorList>
            <person name="Manzano-Marin A."/>
            <person name="Manzano-Marin A."/>
        </authorList>
    </citation>
    <scope>NUCLEOTIDE SEQUENCE [LARGE SCALE GENOMIC DNA]</scope>
    <source>
        <strain evidence="2 3">ErCipseudotsugae</strain>
    </source>
</reference>
<dbReference type="OrthoDB" id="5801225at2"/>
<dbReference type="GO" id="GO:0006744">
    <property type="term" value="P:ubiquinone biosynthetic process"/>
    <property type="evidence" value="ECO:0007669"/>
    <property type="project" value="InterPro"/>
</dbReference>
<proteinExistence type="predicted"/>
<dbReference type="Proteomes" id="UP000294343">
    <property type="component" value="Chromosome"/>
</dbReference>
<dbReference type="RefSeq" id="WP_157989337.1">
    <property type="nucleotide sequence ID" value="NZ_LR217730.1"/>
</dbReference>
<accession>A0A451DII6</accession>
<feature type="domain" description="SCP2" evidence="1">
    <location>
        <begin position="16"/>
        <end position="104"/>
    </location>
</feature>
<dbReference type="PANTHER" id="PTHR38693">
    <property type="entry name" value="UBIQUINONE BIOSYNTHESIS PROTEIN UBIJ"/>
    <property type="match status" value="1"/>
</dbReference>
<evidence type="ECO:0000313" key="2">
    <source>
        <dbReference type="EMBL" id="VFP86473.1"/>
    </source>
</evidence>
<name>A0A451DII6_9GAMM</name>
<dbReference type="InterPro" id="IPR038989">
    <property type="entry name" value="UbiJ"/>
</dbReference>
<sequence length="203" mass="23698">MSFLTIMTIILEKIINSIIYREQALESTQRHLCGHSLSLIVKEINLSMVFIFSKNKVKIFNRYKGTADCTLTTTLPTLLNLYNYQEFITLLHSEKLEVTGDLRIIEIFLETLALDNIEFDLGEYLSPWTGDIIAESVSRLLCNHYTLMHYAIKRKQECLSQAIIEEWRLSPGSIEISWLITEIEEYRNTLDIFDNRIRLLEIS</sequence>
<dbReference type="InterPro" id="IPR036527">
    <property type="entry name" value="SCP2_sterol-bd_dom_sf"/>
</dbReference>
<dbReference type="PANTHER" id="PTHR38693:SF1">
    <property type="entry name" value="UBIQUINONE BIOSYNTHESIS ACCESSORY FACTOR UBIJ"/>
    <property type="match status" value="1"/>
</dbReference>
<organism evidence="2 3">
    <name type="scientific">Candidatus Erwinia haradaeae</name>
    <dbReference type="NCBI Taxonomy" id="1922217"/>
    <lineage>
        <taxon>Bacteria</taxon>
        <taxon>Pseudomonadati</taxon>
        <taxon>Pseudomonadota</taxon>
        <taxon>Gammaproteobacteria</taxon>
        <taxon>Enterobacterales</taxon>
        <taxon>Erwiniaceae</taxon>
        <taxon>Erwinia</taxon>
    </lineage>
</organism>
<dbReference type="SUPFAM" id="SSF55718">
    <property type="entry name" value="SCP-like"/>
    <property type="match status" value="1"/>
</dbReference>
<dbReference type="AlphaFoldDB" id="A0A451DII6"/>
<evidence type="ECO:0000313" key="3">
    <source>
        <dbReference type="Proteomes" id="UP000294343"/>
    </source>
</evidence>
<dbReference type="Pfam" id="PF02036">
    <property type="entry name" value="SCP2"/>
    <property type="match status" value="1"/>
</dbReference>
<dbReference type="InterPro" id="IPR003033">
    <property type="entry name" value="SCP2_sterol-bd_dom"/>
</dbReference>